<dbReference type="RefSeq" id="WP_146431110.1">
    <property type="nucleotide sequence ID" value="NZ_VIGV01000001.1"/>
</dbReference>
<organism evidence="2 3">
    <name type="scientific">Tsukamurella sputi</name>
    <dbReference type="NCBI Taxonomy" id="2591848"/>
    <lineage>
        <taxon>Bacteria</taxon>
        <taxon>Bacillati</taxon>
        <taxon>Actinomycetota</taxon>
        <taxon>Actinomycetes</taxon>
        <taxon>Mycobacteriales</taxon>
        <taxon>Tsukamurellaceae</taxon>
        <taxon>Tsukamurella</taxon>
    </lineage>
</organism>
<keyword evidence="1" id="KW-0812">Transmembrane</keyword>
<feature type="transmembrane region" description="Helical" evidence="1">
    <location>
        <begin position="6"/>
        <end position="25"/>
    </location>
</feature>
<dbReference type="EMBL" id="VIGV01000001">
    <property type="protein sequence ID" value="TWS26305.1"/>
    <property type="molecule type" value="Genomic_DNA"/>
</dbReference>
<feature type="transmembrane region" description="Helical" evidence="1">
    <location>
        <begin position="154"/>
        <end position="174"/>
    </location>
</feature>
<feature type="transmembrane region" description="Helical" evidence="1">
    <location>
        <begin position="99"/>
        <end position="116"/>
    </location>
</feature>
<gene>
    <name evidence="2" type="ORF">FK268_03455</name>
</gene>
<keyword evidence="3" id="KW-1185">Reference proteome</keyword>
<feature type="transmembrane region" description="Helical" evidence="1">
    <location>
        <begin position="122"/>
        <end position="142"/>
    </location>
</feature>
<dbReference type="AlphaFoldDB" id="A0A5C5RVS8"/>
<reference evidence="2 3" key="2">
    <citation type="submission" date="2019-08" db="EMBL/GenBank/DDBJ databases">
        <title>Tsukamurella conjunctivitidis sp. nov., Tsukamurella assacharolytica sp. nov. and Tsukamurella sputae sp. nov. isolated from patients with conjunctivitis, bacteraemia (lymphoma) and respiratory infection (sputum) in Hong Kong.</title>
        <authorList>
            <person name="Fok K.M.N."/>
            <person name="Fong J.Y.H."/>
        </authorList>
    </citation>
    <scope>NUCLEOTIDE SEQUENCE [LARGE SCALE GENOMIC DNA]</scope>
    <source>
        <strain evidence="2 3">HKU70</strain>
    </source>
</reference>
<name>A0A5C5RVS8_9ACTN</name>
<dbReference type="Proteomes" id="UP000319792">
    <property type="component" value="Unassembled WGS sequence"/>
</dbReference>
<reference evidence="2 3" key="1">
    <citation type="submission" date="2019-06" db="EMBL/GenBank/DDBJ databases">
        <authorList>
            <person name="Teng J.L.L."/>
            <person name="Lee H.H."/>
            <person name="Lau S.K.P."/>
            <person name="Woo P.C.Y."/>
        </authorList>
    </citation>
    <scope>NUCLEOTIDE SEQUENCE [LARGE SCALE GENOMIC DNA]</scope>
    <source>
        <strain evidence="2 3">HKU70</strain>
    </source>
</reference>
<feature type="transmembrane region" description="Helical" evidence="1">
    <location>
        <begin position="65"/>
        <end position="87"/>
    </location>
</feature>
<evidence type="ECO:0000313" key="2">
    <source>
        <dbReference type="EMBL" id="TWS26305.1"/>
    </source>
</evidence>
<protein>
    <submittedName>
        <fullName evidence="2">Transporter</fullName>
    </submittedName>
</protein>
<keyword evidence="1" id="KW-0472">Membrane</keyword>
<evidence type="ECO:0000313" key="3">
    <source>
        <dbReference type="Proteomes" id="UP000319792"/>
    </source>
</evidence>
<proteinExistence type="predicted"/>
<dbReference type="OrthoDB" id="6711110at2"/>
<keyword evidence="1" id="KW-1133">Transmembrane helix</keyword>
<comment type="caution">
    <text evidence="2">The sequence shown here is derived from an EMBL/GenBank/DDBJ whole genome shotgun (WGS) entry which is preliminary data.</text>
</comment>
<accession>A0A5C5RVS8</accession>
<sequence length="227" mass="25007">MKDYIFLASDVWLIVVGFVIGWKFIRKYDNYLIGIESLVVGVSATNFLVGSLLGGTGGTPLQISFFLDAFSRSFGFTVILVMGLMAVTHRYRPSTRVEIAAFGITIIAAFFLRHFHDDELHVGVATFYLVMNLLTTAFLTYFAKRLWEAGARGLAIAAALVTAAATGIALTYDFFPFSFDDANRTYFYTAALTVWGAQGAIYYLSYKALHAHSSAEQAARELKVVVA</sequence>
<evidence type="ECO:0000256" key="1">
    <source>
        <dbReference type="SAM" id="Phobius"/>
    </source>
</evidence>
<feature type="transmembrane region" description="Helical" evidence="1">
    <location>
        <begin position="186"/>
        <end position="204"/>
    </location>
</feature>
<feature type="transmembrane region" description="Helical" evidence="1">
    <location>
        <begin position="32"/>
        <end position="53"/>
    </location>
</feature>